<evidence type="ECO:0000256" key="7">
    <source>
        <dbReference type="SAM" id="MobiDB-lite"/>
    </source>
</evidence>
<evidence type="ECO:0000256" key="2">
    <source>
        <dbReference type="ARBA" id="ARBA00009994"/>
    </source>
</evidence>
<comment type="subunit">
    <text evidence="6">Component of the Mediator complex.</text>
</comment>
<dbReference type="PANTHER" id="PTHR21428">
    <property type="entry name" value="MEDIATOR OF RNA POLYMERASE II TRANSCRIPTION SUBUNIT 7"/>
    <property type="match status" value="1"/>
</dbReference>
<dbReference type="GO" id="GO:0003712">
    <property type="term" value="F:transcription coregulator activity"/>
    <property type="evidence" value="ECO:0007669"/>
    <property type="project" value="InterPro"/>
</dbReference>
<dbReference type="Gene3D" id="6.10.140.200">
    <property type="match status" value="1"/>
</dbReference>
<evidence type="ECO:0000256" key="3">
    <source>
        <dbReference type="ARBA" id="ARBA00023015"/>
    </source>
</evidence>
<dbReference type="EMBL" id="JAIZAY010000008">
    <property type="protein sequence ID" value="KAJ8037158.1"/>
    <property type="molecule type" value="Genomic_DNA"/>
</dbReference>
<dbReference type="InterPro" id="IPR044888">
    <property type="entry name" value="Mediatior_Med7_sf"/>
</dbReference>
<keyword evidence="4 6" id="KW-0804">Transcription</keyword>
<dbReference type="SUPFAM" id="SSF140718">
    <property type="entry name" value="Mediator hinge subcomplex-like"/>
    <property type="match status" value="1"/>
</dbReference>
<dbReference type="GO" id="GO:0070847">
    <property type="term" value="C:core mediator complex"/>
    <property type="evidence" value="ECO:0007669"/>
    <property type="project" value="TreeGrafter"/>
</dbReference>
<proteinExistence type="inferred from homology"/>
<keyword evidence="5 6" id="KW-0539">Nucleus</keyword>
<feature type="region of interest" description="Disordered" evidence="7">
    <location>
        <begin position="190"/>
        <end position="209"/>
    </location>
</feature>
<protein>
    <recommendedName>
        <fullName evidence="6">Mediator of RNA polymerase II transcription subunit 7</fullName>
    </recommendedName>
</protein>
<dbReference type="PANTHER" id="PTHR21428:SF11">
    <property type="entry name" value="MEDIATOR OF RNA POLYMERASE II TRANSCRIPTION SUBUNIT 7"/>
    <property type="match status" value="1"/>
</dbReference>
<dbReference type="InterPro" id="IPR037212">
    <property type="entry name" value="Med7/Med21-like"/>
</dbReference>
<accession>A0A9Q1C109</accession>
<evidence type="ECO:0000313" key="9">
    <source>
        <dbReference type="Proteomes" id="UP001152320"/>
    </source>
</evidence>
<comment type="function">
    <text evidence="6">Component of the Mediator complex, a coactivator involved in the regulated transcription of nearly all RNA polymerase II-dependent genes. Mediator functions as a bridge to convey information from gene-specific regulatory proteins to the basal RNA polymerase II transcription machinery.</text>
</comment>
<keyword evidence="9" id="KW-1185">Reference proteome</keyword>
<sequence length="223" mass="25789">MGEPPVVSSTFPLPPLQYIANYTDERVRNDAVPGPPHPPQDSYNMFGATFTSNDEIIRPLEAQGLTRLHPKAFSHKEELKKLNHSILINFLELLEVLITCPGSSKREEKIEDINLLFIHMHHLINEFRPHQARETLRVMMEVQKRQRLETAERCQKHLEKVTEILQGCFSSLPENVEHIDNKITVKLETESTMEEETVNDTPERREDTSVQKDRLMCNLVDSL</sequence>
<organism evidence="8 9">
    <name type="scientific">Holothuria leucospilota</name>
    <name type="common">Black long sea cucumber</name>
    <name type="synonym">Mertensiothuria leucospilota</name>
    <dbReference type="NCBI Taxonomy" id="206669"/>
    <lineage>
        <taxon>Eukaryota</taxon>
        <taxon>Metazoa</taxon>
        <taxon>Echinodermata</taxon>
        <taxon>Eleutherozoa</taxon>
        <taxon>Echinozoa</taxon>
        <taxon>Holothuroidea</taxon>
        <taxon>Aspidochirotacea</taxon>
        <taxon>Aspidochirotida</taxon>
        <taxon>Holothuriidae</taxon>
        <taxon>Holothuria</taxon>
    </lineage>
</organism>
<evidence type="ECO:0000256" key="4">
    <source>
        <dbReference type="ARBA" id="ARBA00023163"/>
    </source>
</evidence>
<comment type="subcellular location">
    <subcellularLocation>
        <location evidence="1 6">Nucleus</location>
    </subcellularLocation>
</comment>
<dbReference type="AlphaFoldDB" id="A0A9Q1C109"/>
<keyword evidence="6" id="KW-0010">Activator</keyword>
<name>A0A9Q1C109_HOLLE</name>
<dbReference type="Pfam" id="PF05983">
    <property type="entry name" value="Med7"/>
    <property type="match status" value="1"/>
</dbReference>
<keyword evidence="3 6" id="KW-0805">Transcription regulation</keyword>
<dbReference type="Proteomes" id="UP001152320">
    <property type="component" value="Chromosome 8"/>
</dbReference>
<dbReference type="OrthoDB" id="10253553at2759"/>
<evidence type="ECO:0000313" key="8">
    <source>
        <dbReference type="EMBL" id="KAJ8037158.1"/>
    </source>
</evidence>
<reference evidence="8" key="1">
    <citation type="submission" date="2021-10" db="EMBL/GenBank/DDBJ databases">
        <title>Tropical sea cucumber genome reveals ecological adaptation and Cuvierian tubules defense mechanism.</title>
        <authorList>
            <person name="Chen T."/>
        </authorList>
    </citation>
    <scope>NUCLEOTIDE SEQUENCE</scope>
    <source>
        <strain evidence="8">Nanhai2018</strain>
        <tissue evidence="8">Muscle</tissue>
    </source>
</reference>
<gene>
    <name evidence="8" type="ORF">HOLleu_17906</name>
</gene>
<evidence type="ECO:0000256" key="5">
    <source>
        <dbReference type="ARBA" id="ARBA00023242"/>
    </source>
</evidence>
<dbReference type="GO" id="GO:0006357">
    <property type="term" value="P:regulation of transcription by RNA polymerase II"/>
    <property type="evidence" value="ECO:0007669"/>
    <property type="project" value="InterPro"/>
</dbReference>
<comment type="similarity">
    <text evidence="2 6">Belongs to the Mediator complex subunit 7 family.</text>
</comment>
<evidence type="ECO:0000256" key="6">
    <source>
        <dbReference type="RuleBase" id="RU364060"/>
    </source>
</evidence>
<dbReference type="InterPro" id="IPR009244">
    <property type="entry name" value="Mediatior_Med7"/>
</dbReference>
<comment type="caution">
    <text evidence="8">The sequence shown here is derived from an EMBL/GenBank/DDBJ whole genome shotgun (WGS) entry which is preliminary data.</text>
</comment>
<evidence type="ECO:0000256" key="1">
    <source>
        <dbReference type="ARBA" id="ARBA00004123"/>
    </source>
</evidence>
<dbReference type="GO" id="GO:0016592">
    <property type="term" value="C:mediator complex"/>
    <property type="evidence" value="ECO:0007669"/>
    <property type="project" value="InterPro"/>
</dbReference>